<feature type="region of interest" description="Disordered" evidence="1">
    <location>
        <begin position="52"/>
        <end position="74"/>
    </location>
</feature>
<reference evidence="2 3" key="1">
    <citation type="submission" date="2020-02" db="EMBL/GenBank/DDBJ databases">
        <authorList>
            <person name="Ferguson B K."/>
        </authorList>
    </citation>
    <scope>NUCLEOTIDE SEQUENCE [LARGE SCALE GENOMIC DNA]</scope>
</reference>
<sequence>MDESRAEFDSILDFLSSCSSQHKEFETNVVQLSSACEDLYFAIKVAEKKYRASGSNALDANAGSGQPRVNLPKM</sequence>
<dbReference type="AlphaFoldDB" id="A0A6H5GBN8"/>
<name>A0A6H5GBN8_9HEMI</name>
<evidence type="ECO:0000313" key="3">
    <source>
        <dbReference type="Proteomes" id="UP000479000"/>
    </source>
</evidence>
<evidence type="ECO:0000256" key="1">
    <source>
        <dbReference type="SAM" id="MobiDB-lite"/>
    </source>
</evidence>
<proteinExistence type="predicted"/>
<gene>
    <name evidence="2" type="ORF">NTEN_LOCUS6651</name>
</gene>
<evidence type="ECO:0000313" key="2">
    <source>
        <dbReference type="EMBL" id="CAB0000864.1"/>
    </source>
</evidence>
<protein>
    <submittedName>
        <fullName evidence="2">Uncharacterized protein</fullName>
    </submittedName>
</protein>
<keyword evidence="3" id="KW-1185">Reference proteome</keyword>
<dbReference type="Proteomes" id="UP000479000">
    <property type="component" value="Unassembled WGS sequence"/>
</dbReference>
<organism evidence="2 3">
    <name type="scientific">Nesidiocoris tenuis</name>
    <dbReference type="NCBI Taxonomy" id="355587"/>
    <lineage>
        <taxon>Eukaryota</taxon>
        <taxon>Metazoa</taxon>
        <taxon>Ecdysozoa</taxon>
        <taxon>Arthropoda</taxon>
        <taxon>Hexapoda</taxon>
        <taxon>Insecta</taxon>
        <taxon>Pterygota</taxon>
        <taxon>Neoptera</taxon>
        <taxon>Paraneoptera</taxon>
        <taxon>Hemiptera</taxon>
        <taxon>Heteroptera</taxon>
        <taxon>Panheteroptera</taxon>
        <taxon>Cimicomorpha</taxon>
        <taxon>Miridae</taxon>
        <taxon>Dicyphina</taxon>
        <taxon>Nesidiocoris</taxon>
    </lineage>
</organism>
<dbReference type="EMBL" id="CADCXU010010133">
    <property type="protein sequence ID" value="CAB0000864.1"/>
    <property type="molecule type" value="Genomic_DNA"/>
</dbReference>
<feature type="non-terminal residue" evidence="2">
    <location>
        <position position="74"/>
    </location>
</feature>
<accession>A0A6H5GBN8</accession>